<feature type="compositionally biased region" description="Basic and acidic residues" evidence="2">
    <location>
        <begin position="256"/>
        <end position="267"/>
    </location>
</feature>
<dbReference type="EMBL" id="MYFO01000039">
    <property type="protein sequence ID" value="TFE84048.1"/>
    <property type="molecule type" value="Genomic_DNA"/>
</dbReference>
<dbReference type="GO" id="GO:0051213">
    <property type="term" value="F:dioxygenase activity"/>
    <property type="evidence" value="ECO:0007669"/>
    <property type="project" value="InterPro"/>
</dbReference>
<proteinExistence type="predicted"/>
<evidence type="ECO:0000313" key="3">
    <source>
        <dbReference type="EMBL" id="TFE84048.1"/>
    </source>
</evidence>
<feature type="compositionally biased region" description="Basic and acidic residues" evidence="2">
    <location>
        <begin position="222"/>
        <end position="245"/>
    </location>
</feature>
<feature type="region of interest" description="Disordered" evidence="2">
    <location>
        <begin position="192"/>
        <end position="267"/>
    </location>
</feature>
<keyword evidence="4" id="KW-1185">Reference proteome</keyword>
<organism evidence="3 4">
    <name type="scientific">Paenibacillus athensensis</name>
    <dbReference type="NCBI Taxonomy" id="1967502"/>
    <lineage>
        <taxon>Bacteria</taxon>
        <taxon>Bacillati</taxon>
        <taxon>Bacillota</taxon>
        <taxon>Bacilli</taxon>
        <taxon>Bacillales</taxon>
        <taxon>Paenibacillaceae</taxon>
        <taxon>Paenibacillus</taxon>
    </lineage>
</organism>
<dbReference type="OrthoDB" id="9790889at2"/>
<dbReference type="InterPro" id="IPR014436">
    <property type="entry name" value="Extradiol_dOase_DODA"/>
</dbReference>
<feature type="region of interest" description="Disordered" evidence="2">
    <location>
        <begin position="372"/>
        <end position="393"/>
    </location>
</feature>
<comment type="caution">
    <text evidence="3">The sequence shown here is derived from an EMBL/GenBank/DDBJ whole genome shotgun (WGS) entry which is preliminary data.</text>
</comment>
<dbReference type="AlphaFoldDB" id="A0A4Y8PTZ8"/>
<accession>A0A4Y8PTZ8</accession>
<evidence type="ECO:0000313" key="4">
    <source>
        <dbReference type="Proteomes" id="UP000298246"/>
    </source>
</evidence>
<reference evidence="3 4" key="1">
    <citation type="submission" date="2017-03" db="EMBL/GenBank/DDBJ databases">
        <title>Isolation of Levoglucosan Utilizing Bacteria.</title>
        <authorList>
            <person name="Arya A.S."/>
        </authorList>
    </citation>
    <scope>NUCLEOTIDE SEQUENCE [LARGE SCALE GENOMIC DNA]</scope>
    <source>
        <strain evidence="3 4">MEC069</strain>
    </source>
</reference>
<gene>
    <name evidence="3" type="ORF">B5M42_21275</name>
</gene>
<evidence type="ECO:0000256" key="2">
    <source>
        <dbReference type="SAM" id="MobiDB-lite"/>
    </source>
</evidence>
<dbReference type="GO" id="GO:0008270">
    <property type="term" value="F:zinc ion binding"/>
    <property type="evidence" value="ECO:0007669"/>
    <property type="project" value="InterPro"/>
</dbReference>
<keyword evidence="1" id="KW-0560">Oxidoreductase</keyword>
<dbReference type="CDD" id="cd07363">
    <property type="entry name" value="45_DOPA_Dioxygenase"/>
    <property type="match status" value="1"/>
</dbReference>
<dbReference type="SUPFAM" id="SSF53213">
    <property type="entry name" value="LigB-like"/>
    <property type="match status" value="1"/>
</dbReference>
<protein>
    <submittedName>
        <fullName evidence="3">Uncharacterized protein</fullName>
    </submittedName>
</protein>
<sequence length="393" mass="40871">MCQGSGGIGLTTPLPSLFVAGGAPEDVGEAIAYARFMRRLGGLLPRPQAVVAISSSWESALQQVGPALRPALGSGMESSGGETLGLGSAQGSVQGSAQGGLALIDAALPLEIARLLEQEGIACELDEARVLDDSIIELLTLLFPAAELPVVALSVNPKRAPEEHYRIGQALAELRRQGVLVVGCGSGAFGRELPAGESDEASRAGGANGGSGASRMGSASGGERESYYGGEWKEGREGAESEHGSADASQTGSADWGERESHYGGHRDEGMSAALVSRLLHEPRFDEWLAEQLETWNLTALFACERRAPGSGEVLPASGRWAALLLAMGTADAEPRALRLYRSDCFDPLGPGCWGFGAGERLTSELEMAFGSEAGDEENGGARELDTEEDDGD</sequence>
<dbReference type="Proteomes" id="UP000298246">
    <property type="component" value="Unassembled WGS sequence"/>
</dbReference>
<name>A0A4Y8PTZ8_9BACL</name>
<dbReference type="PANTHER" id="PTHR30096">
    <property type="entry name" value="4,5-DOPA DIOXYGENASE EXTRADIOL-LIKE PROTEIN"/>
    <property type="match status" value="1"/>
</dbReference>
<evidence type="ECO:0000256" key="1">
    <source>
        <dbReference type="ARBA" id="ARBA00023002"/>
    </source>
</evidence>
<dbReference type="PANTHER" id="PTHR30096:SF0">
    <property type="entry name" value="4,5-DOPA DIOXYGENASE EXTRADIOL-LIKE PROTEIN"/>
    <property type="match status" value="1"/>
</dbReference>
<dbReference type="Gene3D" id="3.40.830.10">
    <property type="entry name" value="LigB-like"/>
    <property type="match status" value="1"/>
</dbReference>